<dbReference type="Pfam" id="PF01266">
    <property type="entry name" value="DAO"/>
    <property type="match status" value="1"/>
</dbReference>
<feature type="domain" description="MnmC-like methyltransferase" evidence="12">
    <location>
        <begin position="107"/>
        <end position="229"/>
    </location>
</feature>
<dbReference type="InterPro" id="IPR023032">
    <property type="entry name" value="tRNA_MAMT_biosynth_bifunc_MnmC"/>
</dbReference>
<gene>
    <name evidence="13" type="primary">mnmD</name>
    <name evidence="10" type="synonym">mnmC</name>
    <name evidence="13" type="ORF">FJQ54_13150</name>
</gene>
<dbReference type="SUPFAM" id="SSF54373">
    <property type="entry name" value="FAD-linked reductases, C-terminal domain"/>
    <property type="match status" value="1"/>
</dbReference>
<dbReference type="EMBL" id="VFSU01000030">
    <property type="protein sequence ID" value="TPE59435.1"/>
    <property type="molecule type" value="Genomic_DNA"/>
</dbReference>
<keyword evidence="9 10" id="KW-0511">Multifunctional enzyme</keyword>
<dbReference type="SUPFAM" id="SSF51971">
    <property type="entry name" value="Nucleotide-binding domain"/>
    <property type="match status" value="1"/>
</dbReference>
<proteinExistence type="inferred from homology"/>
<evidence type="ECO:0000256" key="6">
    <source>
        <dbReference type="ARBA" id="ARBA00022694"/>
    </source>
</evidence>
<organism evidence="13 14">
    <name type="scientific">Sandaracinobacter neustonicus</name>
    <dbReference type="NCBI Taxonomy" id="1715348"/>
    <lineage>
        <taxon>Bacteria</taxon>
        <taxon>Pseudomonadati</taxon>
        <taxon>Pseudomonadota</taxon>
        <taxon>Alphaproteobacteria</taxon>
        <taxon>Sphingomonadales</taxon>
        <taxon>Sphingosinicellaceae</taxon>
        <taxon>Sandaracinobacter</taxon>
    </lineage>
</organism>
<keyword evidence="1 10" id="KW-0963">Cytoplasm</keyword>
<keyword evidence="7 10" id="KW-0274">FAD</keyword>
<keyword evidence="4 10" id="KW-0808">Transferase</keyword>
<dbReference type="NCBIfam" id="NF033855">
    <property type="entry name" value="tRNA_MNMC2"/>
    <property type="match status" value="1"/>
</dbReference>
<comment type="similarity">
    <text evidence="10">In the N-terminal section; belongs to the methyltransferase superfamily. tRNA (mnm(5)s(2)U34)-methyltransferase family.</text>
</comment>
<keyword evidence="8 10" id="KW-0560">Oxidoreductase</keyword>
<accession>A0A501XFY9</accession>
<dbReference type="PANTHER" id="PTHR13847:SF283">
    <property type="entry name" value="TRNA 5-METHYLAMINOMETHYL-2-THIOURIDINE BIOSYNTHESIS BIFUNCTIONAL PROTEIN MNMC"/>
    <property type="match status" value="1"/>
</dbReference>
<evidence type="ECO:0000259" key="11">
    <source>
        <dbReference type="Pfam" id="PF01266"/>
    </source>
</evidence>
<protein>
    <recommendedName>
        <fullName evidence="10">tRNA 5-methylaminomethyl-2-thiouridine biosynthesis bifunctional protein MnmC</fullName>
        <shortName evidence="10">tRNA mnm(5)s(2)U biosynthesis bifunctional protein</shortName>
    </recommendedName>
    <domain>
        <recommendedName>
            <fullName evidence="10">tRNA (mnm(5)s(2)U34)-methyltransferase</fullName>
            <ecNumber evidence="10">2.1.1.61</ecNumber>
        </recommendedName>
    </domain>
    <domain>
        <recommendedName>
            <fullName evidence="10">FAD-dependent cmnm(5)s(2)U34 oxidoreductase</fullName>
            <ecNumber evidence="10">1.5.-.-</ecNumber>
        </recommendedName>
    </domain>
</protein>
<feature type="region of interest" description="tRNA (mnm(5)s(2)U34)-methyltransferase" evidence="10">
    <location>
        <begin position="1"/>
        <end position="230"/>
    </location>
</feature>
<dbReference type="AlphaFoldDB" id="A0A501XFY9"/>
<dbReference type="PANTHER" id="PTHR13847">
    <property type="entry name" value="SARCOSINE DEHYDROGENASE-RELATED"/>
    <property type="match status" value="1"/>
</dbReference>
<dbReference type="GO" id="GO:0002097">
    <property type="term" value="P:tRNA wobble base modification"/>
    <property type="evidence" value="ECO:0007669"/>
    <property type="project" value="UniProtKB-UniRule"/>
</dbReference>
<comment type="catalytic activity">
    <reaction evidence="10">
        <text>5-aminomethyl-2-thiouridine(34) in tRNA + S-adenosyl-L-methionine = 5-methylaminomethyl-2-thiouridine(34) in tRNA + S-adenosyl-L-homocysteine + H(+)</text>
        <dbReference type="Rhea" id="RHEA:19569"/>
        <dbReference type="Rhea" id="RHEA-COMP:10195"/>
        <dbReference type="Rhea" id="RHEA-COMP:10197"/>
        <dbReference type="ChEBI" id="CHEBI:15378"/>
        <dbReference type="ChEBI" id="CHEBI:57856"/>
        <dbReference type="ChEBI" id="CHEBI:59789"/>
        <dbReference type="ChEBI" id="CHEBI:74454"/>
        <dbReference type="ChEBI" id="CHEBI:74455"/>
        <dbReference type="EC" id="2.1.1.61"/>
    </reaction>
</comment>
<dbReference type="InterPro" id="IPR008471">
    <property type="entry name" value="MnmC-like_methylTransf"/>
</dbReference>
<dbReference type="GO" id="GO:0016645">
    <property type="term" value="F:oxidoreductase activity, acting on the CH-NH group of donors"/>
    <property type="evidence" value="ECO:0007669"/>
    <property type="project" value="InterPro"/>
</dbReference>
<dbReference type="Proteomes" id="UP000319897">
    <property type="component" value="Unassembled WGS sequence"/>
</dbReference>
<comment type="similarity">
    <text evidence="10">In the C-terminal section; belongs to the DAO family.</text>
</comment>
<dbReference type="Pfam" id="PF05430">
    <property type="entry name" value="Methyltransf_30"/>
    <property type="match status" value="1"/>
</dbReference>
<dbReference type="Gene3D" id="3.40.50.150">
    <property type="entry name" value="Vaccinia Virus protein VP39"/>
    <property type="match status" value="1"/>
</dbReference>
<dbReference type="InterPro" id="IPR029063">
    <property type="entry name" value="SAM-dependent_MTases_sf"/>
</dbReference>
<evidence type="ECO:0000259" key="12">
    <source>
        <dbReference type="Pfam" id="PF05430"/>
    </source>
</evidence>
<evidence type="ECO:0000256" key="1">
    <source>
        <dbReference type="ARBA" id="ARBA00022490"/>
    </source>
</evidence>
<evidence type="ECO:0000256" key="9">
    <source>
        <dbReference type="ARBA" id="ARBA00023268"/>
    </source>
</evidence>
<evidence type="ECO:0000256" key="3">
    <source>
        <dbReference type="ARBA" id="ARBA00022630"/>
    </source>
</evidence>
<dbReference type="GO" id="GO:0050660">
    <property type="term" value="F:flavin adenine dinucleotide binding"/>
    <property type="evidence" value="ECO:0007669"/>
    <property type="project" value="UniProtKB-UniRule"/>
</dbReference>
<keyword evidence="14" id="KW-1185">Reference proteome</keyword>
<dbReference type="EC" id="1.5.-.-" evidence="10"/>
<dbReference type="InterPro" id="IPR047785">
    <property type="entry name" value="tRNA_MNMC2"/>
</dbReference>
<feature type="domain" description="FAD dependent oxidoreductase" evidence="11">
    <location>
        <begin position="240"/>
        <end position="538"/>
    </location>
</feature>
<evidence type="ECO:0000256" key="7">
    <source>
        <dbReference type="ARBA" id="ARBA00022827"/>
    </source>
</evidence>
<evidence type="ECO:0000256" key="8">
    <source>
        <dbReference type="ARBA" id="ARBA00023002"/>
    </source>
</evidence>
<evidence type="ECO:0000313" key="13">
    <source>
        <dbReference type="EMBL" id="TPE59435.1"/>
    </source>
</evidence>
<comment type="cofactor">
    <cofactor evidence="10">
        <name>FAD</name>
        <dbReference type="ChEBI" id="CHEBI:57692"/>
    </cofactor>
</comment>
<dbReference type="RefSeq" id="WP_140928881.1">
    <property type="nucleotide sequence ID" value="NZ_VFSU01000030.1"/>
</dbReference>
<dbReference type="OrthoDB" id="9786494at2"/>
<evidence type="ECO:0000313" key="14">
    <source>
        <dbReference type="Proteomes" id="UP000319897"/>
    </source>
</evidence>
<sequence>MTPADPGAAWDGETLTSARFGDVYASRAGALAQSRAVFLAGCGLPERWQGRRRFTVGELGFGTGLNMLAVLDAWAISRPADSTLHLFSVEGFPLAKADAARALAAFPELADLAAQLLARWPDGARGLHRIDFPALGATLDLLIDDVAAALSGWQGRADAWFLDGFSPAKNPDMWSAEVLALVGERTAPGGRAATWSVAGFVRRGLAAAGFTVERLPGFTGKRERLAAHRPGEPTDPPLPKVAIIGAGIAGASLALALRDLGIEPTIFADGPMASGNPAALVSPRLAAGSEAGSALHALAFRRAVERINRTAPDAILARGAQRLLKPSELARADATLDSGLFPPAGLTRSGEALALRDALVVSPERLRAAWLGPVRPLAVDNIARVGDGWQVQGEGPFDAVVIAAGFGSAALSGLPLRPIRGQVTTATVPLQGPPTSWGGYIVPTDDGLLFGATHGRGDADPSVRAEDQQHNLETLARVKPELAAALASQKLGAIAGVRAAAGDHQPIAGTLGDGLYMLGAFGGRGFALAPLLAEHVAAEIAGTPSPLTPAMARLLDPSRFAPKGDSAAFPPASPSAA</sequence>
<feature type="region of interest" description="FAD-dependent cmnm(5)s(2)U34 oxidoreductase" evidence="10">
    <location>
        <begin position="244"/>
        <end position="577"/>
    </location>
</feature>
<comment type="subcellular location">
    <subcellularLocation>
        <location evidence="10">Cytoplasm</location>
    </subcellularLocation>
</comment>
<evidence type="ECO:0000256" key="10">
    <source>
        <dbReference type="HAMAP-Rule" id="MF_01102"/>
    </source>
</evidence>
<reference evidence="13 14" key="1">
    <citation type="submission" date="2019-06" db="EMBL/GenBank/DDBJ databases">
        <authorList>
            <person name="Lee I."/>
            <person name="Jang G.I."/>
            <person name="Hwang C.Y."/>
        </authorList>
    </citation>
    <scope>NUCLEOTIDE SEQUENCE [LARGE SCALE GENOMIC DNA]</scope>
    <source>
        <strain evidence="13 14">PAMC 28131</strain>
    </source>
</reference>
<dbReference type="GO" id="GO:0032259">
    <property type="term" value="P:methylation"/>
    <property type="evidence" value="ECO:0007669"/>
    <property type="project" value="UniProtKB-KW"/>
</dbReference>
<evidence type="ECO:0000256" key="5">
    <source>
        <dbReference type="ARBA" id="ARBA00022691"/>
    </source>
</evidence>
<dbReference type="GO" id="GO:0004808">
    <property type="term" value="F:tRNA (5-methylaminomethyl-2-thiouridylate)(34)-methyltransferase activity"/>
    <property type="evidence" value="ECO:0007669"/>
    <property type="project" value="UniProtKB-EC"/>
</dbReference>
<keyword evidence="6 10" id="KW-0819">tRNA processing</keyword>
<name>A0A501XFY9_9SPHN</name>
<comment type="caution">
    <text evidence="13">The sequence shown here is derived from an EMBL/GenBank/DDBJ whole genome shotgun (WGS) entry which is preliminary data.</text>
</comment>
<dbReference type="InterPro" id="IPR036188">
    <property type="entry name" value="FAD/NAD-bd_sf"/>
</dbReference>
<keyword evidence="5 10" id="KW-0949">S-adenosyl-L-methionine</keyword>
<evidence type="ECO:0000256" key="4">
    <source>
        <dbReference type="ARBA" id="ARBA00022679"/>
    </source>
</evidence>
<dbReference type="HAMAP" id="MF_01102">
    <property type="entry name" value="MnmC"/>
    <property type="match status" value="1"/>
</dbReference>
<dbReference type="EC" id="2.1.1.61" evidence="10"/>
<keyword evidence="2 10" id="KW-0489">Methyltransferase</keyword>
<dbReference type="Gene3D" id="3.50.50.60">
    <property type="entry name" value="FAD/NAD(P)-binding domain"/>
    <property type="match status" value="1"/>
</dbReference>
<dbReference type="InterPro" id="IPR006076">
    <property type="entry name" value="FAD-dep_OxRdtase"/>
</dbReference>
<dbReference type="GO" id="GO:0005737">
    <property type="term" value="C:cytoplasm"/>
    <property type="evidence" value="ECO:0007669"/>
    <property type="project" value="UniProtKB-SubCell"/>
</dbReference>
<evidence type="ECO:0000256" key="2">
    <source>
        <dbReference type="ARBA" id="ARBA00022603"/>
    </source>
</evidence>
<comment type="function">
    <text evidence="10">Catalyzes the last two steps in the biosynthesis of 5-methylaminomethyl-2-thiouridine (mnm(5)s(2)U) at the wobble position (U34) in tRNA. Catalyzes the FAD-dependent demodification of cmnm(5)s(2)U34 to nm(5)s(2)U34, followed by the transfer of a methyl group from S-adenosyl-L-methionine to nm(5)s(2)U34, to form mnm(5)s(2)U34.</text>
</comment>
<keyword evidence="3 10" id="KW-0285">Flavoprotein</keyword>
<dbReference type="Gene3D" id="3.30.9.10">
    <property type="entry name" value="D-Amino Acid Oxidase, subunit A, domain 2"/>
    <property type="match status" value="1"/>
</dbReference>